<dbReference type="EMBL" id="QZCE01000002">
    <property type="protein sequence ID" value="NEZ66481.1"/>
    <property type="molecule type" value="Genomic_DNA"/>
</dbReference>
<dbReference type="InterPro" id="IPR036890">
    <property type="entry name" value="HATPase_C_sf"/>
</dbReference>
<keyword evidence="4 8" id="KW-0597">Phosphoprotein</keyword>
<dbReference type="SUPFAM" id="SSF52172">
    <property type="entry name" value="CheY-like"/>
    <property type="match status" value="1"/>
</dbReference>
<organism evidence="13 14">
    <name type="scientific">Adonisia turfae CCMR0082</name>
    <dbReference type="NCBI Taxonomy" id="2304604"/>
    <lineage>
        <taxon>Bacteria</taxon>
        <taxon>Bacillati</taxon>
        <taxon>Cyanobacteriota</taxon>
        <taxon>Adonisia</taxon>
        <taxon>Adonisia turfae</taxon>
    </lineage>
</organism>
<evidence type="ECO:0000259" key="12">
    <source>
        <dbReference type="PROSITE" id="PS50110"/>
    </source>
</evidence>
<proteinExistence type="inferred from homology"/>
<dbReference type="RefSeq" id="WP_163668687.1">
    <property type="nucleotide sequence ID" value="NZ_QZCE01000002.1"/>
</dbReference>
<feature type="transmembrane region" description="Helical" evidence="10">
    <location>
        <begin position="67"/>
        <end position="93"/>
    </location>
</feature>
<dbReference type="SUPFAM" id="SSF47384">
    <property type="entry name" value="Homodimeric domain of signal transducing histidine kinase"/>
    <property type="match status" value="1"/>
</dbReference>
<comment type="caution">
    <text evidence="13">The sequence shown here is derived from an EMBL/GenBank/DDBJ whole genome shotgun (WGS) entry which is preliminary data.</text>
</comment>
<evidence type="ECO:0000256" key="8">
    <source>
        <dbReference type="PROSITE-ProRule" id="PRU00169"/>
    </source>
</evidence>
<dbReference type="CDD" id="cd17546">
    <property type="entry name" value="REC_hyHK_CKI1_RcsC-like"/>
    <property type="match status" value="1"/>
</dbReference>
<dbReference type="SMART" id="SM00388">
    <property type="entry name" value="HisKA"/>
    <property type="match status" value="1"/>
</dbReference>
<keyword evidence="5" id="KW-0808">Transferase</keyword>
<dbReference type="Pfam" id="PF25487">
    <property type="entry name" value="ETR1_N"/>
    <property type="match status" value="1"/>
</dbReference>
<feature type="modified residue" description="4-aspartylphosphate" evidence="8">
    <location>
        <position position="640"/>
    </location>
</feature>
<dbReference type="Gene3D" id="3.40.50.2300">
    <property type="match status" value="1"/>
</dbReference>
<gene>
    <name evidence="13" type="ORF">D0962_27605</name>
</gene>
<keyword evidence="9" id="KW-0175">Coiled coil</keyword>
<dbReference type="EC" id="2.7.13.3" evidence="3"/>
<dbReference type="Gene3D" id="3.30.565.10">
    <property type="entry name" value="Histidine kinase-like ATPase, C-terminal domain"/>
    <property type="match status" value="1"/>
</dbReference>
<dbReference type="InterPro" id="IPR011006">
    <property type="entry name" value="CheY-like_superfamily"/>
</dbReference>
<dbReference type="SUPFAM" id="SSF55874">
    <property type="entry name" value="ATPase domain of HSP90 chaperone/DNA topoisomerase II/histidine kinase"/>
    <property type="match status" value="1"/>
</dbReference>
<dbReference type="InterPro" id="IPR058544">
    <property type="entry name" value="ETR1_N"/>
</dbReference>
<evidence type="ECO:0000256" key="10">
    <source>
        <dbReference type="SAM" id="Phobius"/>
    </source>
</evidence>
<dbReference type="PROSITE" id="PS50109">
    <property type="entry name" value="HIS_KIN"/>
    <property type="match status" value="1"/>
</dbReference>
<dbReference type="FunFam" id="3.30.565.10:FF:000010">
    <property type="entry name" value="Sensor histidine kinase RcsC"/>
    <property type="match status" value="1"/>
</dbReference>
<dbReference type="PRINTS" id="PR00344">
    <property type="entry name" value="BCTRLSENSOR"/>
</dbReference>
<evidence type="ECO:0000256" key="2">
    <source>
        <dbReference type="ARBA" id="ARBA00006402"/>
    </source>
</evidence>
<evidence type="ECO:0000256" key="3">
    <source>
        <dbReference type="ARBA" id="ARBA00012438"/>
    </source>
</evidence>
<dbReference type="Pfam" id="PF02518">
    <property type="entry name" value="HATPase_c"/>
    <property type="match status" value="1"/>
</dbReference>
<dbReference type="CDD" id="cd16922">
    <property type="entry name" value="HATPase_EvgS-ArcB-TorS-like"/>
    <property type="match status" value="1"/>
</dbReference>
<dbReference type="Pfam" id="PF00072">
    <property type="entry name" value="Response_reg"/>
    <property type="match status" value="1"/>
</dbReference>
<keyword evidence="10" id="KW-0812">Transmembrane</keyword>
<evidence type="ECO:0000313" key="13">
    <source>
        <dbReference type="EMBL" id="NEZ66481.1"/>
    </source>
</evidence>
<evidence type="ECO:0000256" key="6">
    <source>
        <dbReference type="ARBA" id="ARBA00023012"/>
    </source>
</evidence>
<dbReference type="SMART" id="SM00387">
    <property type="entry name" value="HATPase_c"/>
    <property type="match status" value="1"/>
</dbReference>
<keyword evidence="10" id="KW-0472">Membrane</keyword>
<accession>A0A6M0SER2</accession>
<keyword evidence="6" id="KW-0902">Two-component regulatory system</keyword>
<dbReference type="PANTHER" id="PTHR45339">
    <property type="entry name" value="HYBRID SIGNAL TRANSDUCTION HISTIDINE KINASE J"/>
    <property type="match status" value="1"/>
</dbReference>
<evidence type="ECO:0000256" key="4">
    <source>
        <dbReference type="ARBA" id="ARBA00022553"/>
    </source>
</evidence>
<dbReference type="SMART" id="SM00448">
    <property type="entry name" value="REC"/>
    <property type="match status" value="1"/>
</dbReference>
<evidence type="ECO:0000313" key="14">
    <source>
        <dbReference type="Proteomes" id="UP000473574"/>
    </source>
</evidence>
<dbReference type="InterPro" id="IPR036097">
    <property type="entry name" value="HisK_dim/P_sf"/>
</dbReference>
<dbReference type="InterPro" id="IPR004358">
    <property type="entry name" value="Sig_transdc_His_kin-like_C"/>
</dbReference>
<dbReference type="Gene3D" id="1.10.287.130">
    <property type="match status" value="1"/>
</dbReference>
<dbReference type="AlphaFoldDB" id="A0A6M0SER2"/>
<reference evidence="13 14" key="1">
    <citation type="journal article" date="2020" name="Microb. Ecol.">
        <title>Ecogenomics of the Marine Benthic Filamentous Cyanobacterium Adonisia.</title>
        <authorList>
            <person name="Walter J.M."/>
            <person name="Coutinho F.H."/>
            <person name="Leomil L."/>
            <person name="Hargreaves P.I."/>
            <person name="Campeao M.E."/>
            <person name="Vieira V.V."/>
            <person name="Silva B.S."/>
            <person name="Fistarol G.O."/>
            <person name="Salomon P.S."/>
            <person name="Sawabe T."/>
            <person name="Mino S."/>
            <person name="Hosokawa M."/>
            <person name="Miyashita H."/>
            <person name="Maruyama F."/>
            <person name="van Verk M.C."/>
            <person name="Dutilh B.E."/>
            <person name="Thompson C.C."/>
            <person name="Thompson F.L."/>
        </authorList>
    </citation>
    <scope>NUCLEOTIDE SEQUENCE [LARGE SCALE GENOMIC DNA]</scope>
    <source>
        <strain evidence="13 14">CCMR0082</strain>
    </source>
</reference>
<evidence type="ECO:0000256" key="7">
    <source>
        <dbReference type="ARBA" id="ARBA00074306"/>
    </source>
</evidence>
<keyword evidence="10" id="KW-1133">Transmembrane helix</keyword>
<sequence>MNTHFWEMVYSSHYIPHGHCYLWQPSLVGLHVVSNGIIALAYASIPLTLFCFAYKHRWENIYPSNQVFLLFSAFISLCGMGHLLDIVTLWYPIYWVTGFVRACTALVSVYTAFELLTLLPKFLTLTSPLELAEVNQKLQSEIHHRRNAQVAFQSLVTCTSLATGTEYFSTLVISLAMILNVDSVIVAERCESDALALNILGMWHYDQHPIDSLISAAQTPCVQVLETAKLHYCSDLELPPDHPMGKLTATTYLGAPLLDGDGNAIGILFILHNGLLEELELAKSFLRVFAARSAAELRRHQAEQALQRAYDNLEERIQQRTIELKEAKETAEIANRAKSLFLAKVSHELRTPLNAILGFTQLISQDQTLSKDHSESLEIIDTSSAHLLDLINNILEFTQLEIGHAQLHTDDVDIISVLYGLGNMVRLKAKKRGLQLRVDCDPNIPRYLHIDAGKLRQIILNLLDNAIKYTDTGQVVLKAYAIPSDDVFNLGLEISDTGTGISLQEQQRIFSPFYQTDASSTVHDASDQGVGLGLAICQGLLKLMDGSIQCLSYPGQGTTFHIQLPVEVIQAPQKAPPITKKISTPPQQQYNILVVEDAPTNRRLLKYILGNAGFIVHEAENGQQAIEQWQSQRPDLILMDIQMPVMNGYDATAYIKQRDPNLPIIAITASVLDNQLDKILSVGCNACIRKPVNREHLLCTINNCLNTDHGFTQQSNPSQVLA</sequence>
<dbReference type="Proteomes" id="UP000473574">
    <property type="component" value="Unassembled WGS sequence"/>
</dbReference>
<evidence type="ECO:0000256" key="9">
    <source>
        <dbReference type="SAM" id="Coils"/>
    </source>
</evidence>
<dbReference type="CDD" id="cd00082">
    <property type="entry name" value="HisKA"/>
    <property type="match status" value="1"/>
</dbReference>
<comment type="similarity">
    <text evidence="2">In the N-terminal section; belongs to the phytochrome family.</text>
</comment>
<dbReference type="Pfam" id="PF00512">
    <property type="entry name" value="HisKA"/>
    <property type="match status" value="1"/>
</dbReference>
<dbReference type="InterPro" id="IPR003661">
    <property type="entry name" value="HisK_dim/P_dom"/>
</dbReference>
<name>A0A6M0SER2_9CYAN</name>
<dbReference type="SUPFAM" id="SSF55781">
    <property type="entry name" value="GAF domain-like"/>
    <property type="match status" value="1"/>
</dbReference>
<evidence type="ECO:0000259" key="11">
    <source>
        <dbReference type="PROSITE" id="PS50109"/>
    </source>
</evidence>
<feature type="coiled-coil region" evidence="9">
    <location>
        <begin position="292"/>
        <end position="337"/>
    </location>
</feature>
<protein>
    <recommendedName>
        <fullName evidence="7">Circadian input-output histidine kinase CikA</fullName>
        <ecNumber evidence="3">2.7.13.3</ecNumber>
    </recommendedName>
</protein>
<evidence type="ECO:0000256" key="5">
    <source>
        <dbReference type="ARBA" id="ARBA00022777"/>
    </source>
</evidence>
<feature type="domain" description="Histidine kinase" evidence="11">
    <location>
        <begin position="344"/>
        <end position="568"/>
    </location>
</feature>
<dbReference type="GO" id="GO:0000155">
    <property type="term" value="F:phosphorelay sensor kinase activity"/>
    <property type="evidence" value="ECO:0007669"/>
    <property type="project" value="InterPro"/>
</dbReference>
<feature type="domain" description="Response regulatory" evidence="12">
    <location>
        <begin position="591"/>
        <end position="705"/>
    </location>
</feature>
<keyword evidence="5" id="KW-0418">Kinase</keyword>
<dbReference type="PANTHER" id="PTHR45339:SF1">
    <property type="entry name" value="HYBRID SIGNAL TRANSDUCTION HISTIDINE KINASE J"/>
    <property type="match status" value="1"/>
</dbReference>
<feature type="transmembrane region" description="Helical" evidence="10">
    <location>
        <begin position="32"/>
        <end position="55"/>
    </location>
</feature>
<dbReference type="InterPro" id="IPR005467">
    <property type="entry name" value="His_kinase_dom"/>
</dbReference>
<comment type="catalytic activity">
    <reaction evidence="1">
        <text>ATP + protein L-histidine = ADP + protein N-phospho-L-histidine.</text>
        <dbReference type="EC" id="2.7.13.3"/>
    </reaction>
</comment>
<dbReference type="InterPro" id="IPR001789">
    <property type="entry name" value="Sig_transdc_resp-reg_receiver"/>
</dbReference>
<dbReference type="InterPro" id="IPR003594">
    <property type="entry name" value="HATPase_dom"/>
</dbReference>
<dbReference type="PROSITE" id="PS50110">
    <property type="entry name" value="RESPONSE_REGULATORY"/>
    <property type="match status" value="1"/>
</dbReference>
<evidence type="ECO:0000256" key="1">
    <source>
        <dbReference type="ARBA" id="ARBA00000085"/>
    </source>
</evidence>